<dbReference type="InterPro" id="IPR005956">
    <property type="entry name" value="4OHPhenylPyrv_dOase"/>
</dbReference>
<keyword evidence="7" id="KW-0223">Dioxygenase</keyword>
<evidence type="ECO:0000256" key="2">
    <source>
        <dbReference type="ARBA" id="ARBA00022723"/>
    </source>
</evidence>
<keyword evidence="4 5" id="KW-0408">Iron</keyword>
<dbReference type="Pfam" id="PF00903">
    <property type="entry name" value="Glyoxalase"/>
    <property type="match status" value="2"/>
</dbReference>
<name>A0A926VAR4_9CYAN</name>
<feature type="domain" description="VOC" evidence="6">
    <location>
        <begin position="2"/>
        <end position="128"/>
    </location>
</feature>
<comment type="similarity">
    <text evidence="1">Belongs to the 4HPPD family.</text>
</comment>
<feature type="binding site" evidence="5">
    <location>
        <position position="157"/>
    </location>
    <ligand>
        <name>Fe cation</name>
        <dbReference type="ChEBI" id="CHEBI:24875"/>
    </ligand>
</feature>
<dbReference type="Proteomes" id="UP000641646">
    <property type="component" value="Unassembled WGS sequence"/>
</dbReference>
<protein>
    <submittedName>
        <fullName evidence="7">4-hydroxyphenylpyruvate dioxygenase</fullName>
        <ecNumber evidence="7">1.13.11.27</ecNumber>
    </submittedName>
</protein>
<dbReference type="InterPro" id="IPR029068">
    <property type="entry name" value="Glyas_Bleomycin-R_OHBP_Dase"/>
</dbReference>
<reference evidence="7" key="1">
    <citation type="journal article" date="2015" name="ISME J.">
        <title>Draft Genome Sequence of Streptomyces incarnatus NRRL8089, which Produces the Nucleoside Antibiotic Sinefungin.</title>
        <authorList>
            <person name="Oshima K."/>
            <person name="Hattori M."/>
            <person name="Shimizu H."/>
            <person name="Fukuda K."/>
            <person name="Nemoto M."/>
            <person name="Inagaki K."/>
            <person name="Tamura T."/>
        </authorList>
    </citation>
    <scope>NUCLEOTIDE SEQUENCE</scope>
    <source>
        <strain evidence="7">FACHB-1375</strain>
    </source>
</reference>
<feature type="binding site" evidence="5">
    <location>
        <position position="235"/>
    </location>
    <ligand>
        <name>Fe cation</name>
        <dbReference type="ChEBI" id="CHEBI:24875"/>
    </ligand>
</feature>
<keyword evidence="7" id="KW-0560">Oxidoreductase</keyword>
<evidence type="ECO:0000256" key="1">
    <source>
        <dbReference type="ARBA" id="ARBA00005877"/>
    </source>
</evidence>
<organism evidence="7 8">
    <name type="scientific">Aerosakkonema funiforme FACHB-1375</name>
    <dbReference type="NCBI Taxonomy" id="2949571"/>
    <lineage>
        <taxon>Bacteria</taxon>
        <taxon>Bacillati</taxon>
        <taxon>Cyanobacteriota</taxon>
        <taxon>Cyanophyceae</taxon>
        <taxon>Oscillatoriophycideae</taxon>
        <taxon>Aerosakkonematales</taxon>
        <taxon>Aerosakkonemataceae</taxon>
        <taxon>Aerosakkonema</taxon>
    </lineage>
</organism>
<dbReference type="CDD" id="cd08342">
    <property type="entry name" value="HPPD_N_like"/>
    <property type="match status" value="1"/>
</dbReference>
<dbReference type="PANTHER" id="PTHR11959">
    <property type="entry name" value="4-HYDROXYPHENYLPYRUVATE DIOXYGENASE"/>
    <property type="match status" value="1"/>
</dbReference>
<dbReference type="CDD" id="cd07250">
    <property type="entry name" value="HPPD_C_like"/>
    <property type="match status" value="1"/>
</dbReference>
<evidence type="ECO:0000313" key="7">
    <source>
        <dbReference type="EMBL" id="MBD2180377.1"/>
    </source>
</evidence>
<reference evidence="7" key="2">
    <citation type="submission" date="2020-08" db="EMBL/GenBank/DDBJ databases">
        <authorList>
            <person name="Chen M."/>
            <person name="Teng W."/>
            <person name="Zhao L."/>
            <person name="Hu C."/>
            <person name="Zhou Y."/>
            <person name="Han B."/>
            <person name="Song L."/>
            <person name="Shu W."/>
        </authorList>
    </citation>
    <scope>NUCLEOTIDE SEQUENCE</scope>
    <source>
        <strain evidence="7">FACHB-1375</strain>
    </source>
</reference>
<evidence type="ECO:0000259" key="6">
    <source>
        <dbReference type="PROSITE" id="PS51819"/>
    </source>
</evidence>
<dbReference type="InterPro" id="IPR041735">
    <property type="entry name" value="4OHPhenylPyrv_dOase_C"/>
</dbReference>
<feature type="domain" description="VOC" evidence="6">
    <location>
        <begin position="154"/>
        <end position="294"/>
    </location>
</feature>
<dbReference type="NCBIfam" id="TIGR01263">
    <property type="entry name" value="4HPPD"/>
    <property type="match status" value="1"/>
</dbReference>
<keyword evidence="8" id="KW-1185">Reference proteome</keyword>
<proteinExistence type="inferred from homology"/>
<dbReference type="EMBL" id="JACJPW010000008">
    <property type="protein sequence ID" value="MBD2180377.1"/>
    <property type="molecule type" value="Genomic_DNA"/>
</dbReference>
<dbReference type="PROSITE" id="PS51819">
    <property type="entry name" value="VOC"/>
    <property type="match status" value="2"/>
</dbReference>
<sequence>MQIDHFHFYVENAQKWRDWFVGKLGFQALGSDTSNHTRTEAVKSGPVCILLSSALTSASPVADFLRSHSPGIADIAFLVKDIESLIAKAVSHGVTVLQPIQYKQQGNSYLKWAKIAAWGCLSHTLIERMGNGEWITANFSPSSPLQVSPSPFIGIDHVVLNVGSGDLESAATWYENVLGFRRQQKFDIQTSRSGLQSQVMLHPSHLVKFPINQPSSVNSQIQEFLDINGGPGIQHIALQTSNLMEAIAQLKTSGVSFIKVPPTYYTQLQQRERLPLSPTELQEIANHEILVDWEDICPQTRETAPLLLQTFTKPIFTQPTFFFEVIERRICYVNGQQKQAQGFGERNFRALFEAIEQEQIKRGQKLKVKS</sequence>
<keyword evidence="3" id="KW-0677">Repeat</keyword>
<accession>A0A926VAR4</accession>
<dbReference type="InterPro" id="IPR004360">
    <property type="entry name" value="Glyas_Fos-R_dOase_dom"/>
</dbReference>
<gene>
    <name evidence="7" type="primary">hppD</name>
    <name evidence="7" type="ORF">H6G03_04510</name>
</gene>
<evidence type="ECO:0000313" key="8">
    <source>
        <dbReference type="Proteomes" id="UP000641646"/>
    </source>
</evidence>
<evidence type="ECO:0000256" key="5">
    <source>
        <dbReference type="PIRSR" id="PIRSR009283-1"/>
    </source>
</evidence>
<dbReference type="Gene3D" id="3.10.180.10">
    <property type="entry name" value="2,3-Dihydroxybiphenyl 1,2-Dioxygenase, domain 1"/>
    <property type="match status" value="2"/>
</dbReference>
<dbReference type="PIRSF" id="PIRSF009283">
    <property type="entry name" value="HPP_dOase"/>
    <property type="match status" value="1"/>
</dbReference>
<comment type="caution">
    <text evidence="7">The sequence shown here is derived from an EMBL/GenBank/DDBJ whole genome shotgun (WGS) entry which is preliminary data.</text>
</comment>
<dbReference type="GO" id="GO:0006572">
    <property type="term" value="P:L-tyrosine catabolic process"/>
    <property type="evidence" value="ECO:0007669"/>
    <property type="project" value="TreeGrafter"/>
</dbReference>
<dbReference type="PANTHER" id="PTHR11959:SF1">
    <property type="entry name" value="4-HYDROXYPHENYLPYRUVATE DIOXYGENASE"/>
    <property type="match status" value="1"/>
</dbReference>
<evidence type="ECO:0000256" key="3">
    <source>
        <dbReference type="ARBA" id="ARBA00022737"/>
    </source>
</evidence>
<feature type="binding site" evidence="5">
    <location>
        <position position="324"/>
    </location>
    <ligand>
        <name>Fe cation</name>
        <dbReference type="ChEBI" id="CHEBI:24875"/>
    </ligand>
</feature>
<comment type="cofactor">
    <cofactor evidence="5">
        <name>Fe cation</name>
        <dbReference type="ChEBI" id="CHEBI:24875"/>
    </cofactor>
    <text evidence="5">Binds 1 Fe cation per subunit.</text>
</comment>
<dbReference type="AlphaFoldDB" id="A0A926VAR4"/>
<keyword evidence="2 5" id="KW-0479">Metal-binding</keyword>
<dbReference type="RefSeq" id="WP_190462521.1">
    <property type="nucleotide sequence ID" value="NZ_JACJPW010000008.1"/>
</dbReference>
<dbReference type="InterPro" id="IPR041736">
    <property type="entry name" value="4OHPhenylPyrv_dOase_N"/>
</dbReference>
<dbReference type="GO" id="GO:0046872">
    <property type="term" value="F:metal ion binding"/>
    <property type="evidence" value="ECO:0007669"/>
    <property type="project" value="UniProtKB-KW"/>
</dbReference>
<evidence type="ECO:0000256" key="4">
    <source>
        <dbReference type="ARBA" id="ARBA00023004"/>
    </source>
</evidence>
<dbReference type="GO" id="GO:0003868">
    <property type="term" value="F:4-hydroxyphenylpyruvate dioxygenase activity"/>
    <property type="evidence" value="ECO:0007669"/>
    <property type="project" value="UniProtKB-EC"/>
</dbReference>
<dbReference type="SUPFAM" id="SSF54593">
    <property type="entry name" value="Glyoxalase/Bleomycin resistance protein/Dihydroxybiphenyl dioxygenase"/>
    <property type="match status" value="1"/>
</dbReference>
<dbReference type="EC" id="1.13.11.27" evidence="7"/>
<dbReference type="InterPro" id="IPR037523">
    <property type="entry name" value="VOC_core"/>
</dbReference>